<keyword evidence="4" id="KW-0132">Cell division</keyword>
<dbReference type="InterPro" id="IPR011707">
    <property type="entry name" value="Cu-oxidase-like_N"/>
</dbReference>
<dbReference type="RefSeq" id="WP_097244110.1">
    <property type="nucleotide sequence ID" value="NZ_OBEG01000001.1"/>
</dbReference>
<evidence type="ECO:0000313" key="5">
    <source>
        <dbReference type="Proteomes" id="UP000219565"/>
    </source>
</evidence>
<dbReference type="InterPro" id="IPR006311">
    <property type="entry name" value="TAT_signal"/>
</dbReference>
<reference evidence="4 5" key="1">
    <citation type="submission" date="2017-09" db="EMBL/GenBank/DDBJ databases">
        <authorList>
            <person name="Ehlers B."/>
            <person name="Leendertz F.H."/>
        </authorList>
    </citation>
    <scope>NUCLEOTIDE SEQUENCE [LARGE SCALE GENOMIC DNA]</scope>
    <source>
        <strain evidence="4 5">DSM 45537</strain>
    </source>
</reference>
<dbReference type="InterPro" id="IPR011706">
    <property type="entry name" value="Cu-oxidase_C"/>
</dbReference>
<dbReference type="PROSITE" id="PS51318">
    <property type="entry name" value="TAT"/>
    <property type="match status" value="1"/>
</dbReference>
<keyword evidence="4" id="KW-0131">Cell cycle</keyword>
<dbReference type="InterPro" id="IPR045087">
    <property type="entry name" value="Cu-oxidase_fam"/>
</dbReference>
<keyword evidence="4" id="KW-0167">Capsid protein</keyword>
<dbReference type="GO" id="GO:0051301">
    <property type="term" value="P:cell division"/>
    <property type="evidence" value="ECO:0007669"/>
    <property type="project" value="UniProtKB-KW"/>
</dbReference>
<dbReference type="STRING" id="1379680.GCA_001612615_02168"/>
<dbReference type="Gene3D" id="2.60.40.420">
    <property type="entry name" value="Cupredoxins - blue copper proteins"/>
    <property type="match status" value="3"/>
</dbReference>
<comment type="similarity">
    <text evidence="1">Belongs to the multicopper oxidase family.</text>
</comment>
<evidence type="ECO:0000259" key="3">
    <source>
        <dbReference type="Pfam" id="PF07732"/>
    </source>
</evidence>
<dbReference type="InterPro" id="IPR008972">
    <property type="entry name" value="Cupredoxin"/>
</dbReference>
<gene>
    <name evidence="4" type="ORF">SAMN04244553_1397</name>
</gene>
<accession>A0A285L1K4</accession>
<dbReference type="PANTHER" id="PTHR48267:SF1">
    <property type="entry name" value="BILIRUBIN OXIDASE"/>
    <property type="match status" value="1"/>
</dbReference>
<evidence type="ECO:0000259" key="2">
    <source>
        <dbReference type="Pfam" id="PF07731"/>
    </source>
</evidence>
<proteinExistence type="inferred from homology"/>
<dbReference type="AlphaFoldDB" id="A0A285L1K4"/>
<dbReference type="GO" id="GO:0005507">
    <property type="term" value="F:copper ion binding"/>
    <property type="evidence" value="ECO:0007669"/>
    <property type="project" value="InterPro"/>
</dbReference>
<dbReference type="CDD" id="cd13844">
    <property type="entry name" value="CuRO_1_BOD_CotA_like"/>
    <property type="match status" value="1"/>
</dbReference>
<dbReference type="Proteomes" id="UP000219565">
    <property type="component" value="Unassembled WGS sequence"/>
</dbReference>
<evidence type="ECO:0000313" key="4">
    <source>
        <dbReference type="EMBL" id="SNY78802.1"/>
    </source>
</evidence>
<dbReference type="OrthoDB" id="345021at2"/>
<evidence type="ECO:0000256" key="1">
    <source>
        <dbReference type="ARBA" id="ARBA00010609"/>
    </source>
</evidence>
<dbReference type="Pfam" id="PF07732">
    <property type="entry name" value="Cu-oxidase_3"/>
    <property type="match status" value="1"/>
</dbReference>
<organism evidence="4 5">
    <name type="scientific">Nocardia amikacinitolerans</name>
    <dbReference type="NCBI Taxonomy" id="756689"/>
    <lineage>
        <taxon>Bacteria</taxon>
        <taxon>Bacillati</taxon>
        <taxon>Actinomycetota</taxon>
        <taxon>Actinomycetes</taxon>
        <taxon>Mycobacteriales</taxon>
        <taxon>Nocardiaceae</taxon>
        <taxon>Nocardia</taxon>
    </lineage>
</organism>
<protein>
    <submittedName>
        <fullName evidence="4">Multicopper oxidase with three cupredoxin domains (Includes cell division protein FtsP and spore coat protein CotA)</fullName>
    </submittedName>
</protein>
<dbReference type="EMBL" id="OBEG01000001">
    <property type="protein sequence ID" value="SNY78802.1"/>
    <property type="molecule type" value="Genomic_DNA"/>
</dbReference>
<feature type="domain" description="Plastocyanin-like" evidence="2">
    <location>
        <begin position="443"/>
        <end position="545"/>
    </location>
</feature>
<dbReference type="PANTHER" id="PTHR48267">
    <property type="entry name" value="CUPREDOXIN SUPERFAMILY PROTEIN"/>
    <property type="match status" value="1"/>
</dbReference>
<feature type="domain" description="Plastocyanin-like" evidence="3">
    <location>
        <begin position="157"/>
        <end position="226"/>
    </location>
</feature>
<dbReference type="SUPFAM" id="SSF49503">
    <property type="entry name" value="Cupredoxins"/>
    <property type="match status" value="3"/>
</dbReference>
<dbReference type="GO" id="GO:0016491">
    <property type="term" value="F:oxidoreductase activity"/>
    <property type="evidence" value="ECO:0007669"/>
    <property type="project" value="InterPro"/>
</dbReference>
<sequence>MDGSWQRPVAEAAQALSRRGFVLGALGAIGVAAGAPAAAEIFPLPPAPLPLPPLPPLPITPFNYHSPPLEPFADPLPIPETRPAAGELVATSGVHRYHRDLPETRSWGYSRPVLGPTLEAHRGRPAHITFRNELGPHVLAAHVDTGMHATTDLDRTDPRMTVHLHGAHNHPDFDGHPLITWRNGGRIRNWYGNRQQATTLWYHDHAMGITRLNLQAGLAGMYYLRDEFDTGAPDNPLGLPTGEYEIPLIVQDRTFNPDGSLQPMVGTYIAEGYNQSGQFGDVACVNGVAWPSLPVRRTLYRFRLLQASNSRTYTFEFDNRMPFWVIGNDLGLLDAPVPTTAVRLSSGERADLLVDFSGLRDGESVELTNTELNDFGNTVFMVPALPRIMRFTVAGDGPAAAVPARLRGGDGQPAPLEPLDAPQLTRTMTMMGLTDTLRPPFASTLLALNNLPFRTTDVDVAKAGTVEQWDLINATPFDHPIHLHLARMRILGRQPILTSAYWLSNSPGPAWGTRWNPPADAFVRGPQQPPQPWETGWKDTVLCPTDAITRVLVYWPSIDELGFDPDTPLRVRDGAEAIAPYGDPAPRHHANHTDATTIRGYVWHCHNLDHEDHDMMQQIRITA</sequence>
<keyword evidence="5" id="KW-1185">Reference proteome</keyword>
<keyword evidence="4" id="KW-0946">Virion</keyword>
<dbReference type="Pfam" id="PF07731">
    <property type="entry name" value="Cu-oxidase_2"/>
    <property type="match status" value="1"/>
</dbReference>
<name>A0A285L1K4_9NOCA</name>